<comment type="similarity">
    <text evidence="1">Belongs to the 'phage' integrase family.</text>
</comment>
<dbReference type="InterPro" id="IPR025166">
    <property type="entry name" value="Integrase_DNA_bind_dom"/>
</dbReference>
<dbReference type="STRING" id="861298.SAMN04488136_12774"/>
<evidence type="ECO:0000313" key="8">
    <source>
        <dbReference type="EMBL" id="SDH75407.1"/>
    </source>
</evidence>
<dbReference type="CDD" id="cd00801">
    <property type="entry name" value="INT_P4_C"/>
    <property type="match status" value="1"/>
</dbReference>
<dbReference type="Proteomes" id="UP000198854">
    <property type="component" value="Unassembled WGS sequence"/>
</dbReference>
<dbReference type="Pfam" id="PF13356">
    <property type="entry name" value="Arm-DNA-bind_3"/>
    <property type="match status" value="1"/>
</dbReference>
<dbReference type="Gene3D" id="3.30.160.390">
    <property type="entry name" value="Integrase, DNA-binding domain"/>
    <property type="match status" value="1"/>
</dbReference>
<dbReference type="PROSITE" id="PS51900">
    <property type="entry name" value="CB"/>
    <property type="match status" value="1"/>
</dbReference>
<keyword evidence="2" id="KW-0229">DNA integration</keyword>
<evidence type="ECO:0000259" key="6">
    <source>
        <dbReference type="PROSITE" id="PS51898"/>
    </source>
</evidence>
<reference evidence="8 9" key="1">
    <citation type="submission" date="2016-10" db="EMBL/GenBank/DDBJ databases">
        <authorList>
            <person name="de Groot N.N."/>
        </authorList>
    </citation>
    <scope>NUCLEOTIDE SEQUENCE [LARGE SCALE GENOMIC DNA]</scope>
    <source>
        <strain evidence="8 9">CGMCC 1.10228</strain>
    </source>
</reference>
<dbReference type="Pfam" id="PF00589">
    <property type="entry name" value="Phage_integrase"/>
    <property type="match status" value="1"/>
</dbReference>
<dbReference type="Gene3D" id="1.10.150.130">
    <property type="match status" value="1"/>
</dbReference>
<evidence type="ECO:0000256" key="3">
    <source>
        <dbReference type="ARBA" id="ARBA00023125"/>
    </source>
</evidence>
<dbReference type="Gene3D" id="1.10.443.10">
    <property type="entry name" value="Intergrase catalytic core"/>
    <property type="match status" value="1"/>
</dbReference>
<evidence type="ECO:0000256" key="5">
    <source>
        <dbReference type="PROSITE-ProRule" id="PRU01248"/>
    </source>
</evidence>
<dbReference type="InterPro" id="IPR010998">
    <property type="entry name" value="Integrase_recombinase_N"/>
</dbReference>
<proteinExistence type="inferred from homology"/>
<accession>A0A1G8EZZ3</accession>
<dbReference type="OrthoDB" id="9795573at2"/>
<dbReference type="InterPro" id="IPR002104">
    <property type="entry name" value="Integrase_catalytic"/>
</dbReference>
<name>A0A1G8EZZ3_9VIBR</name>
<evidence type="ECO:0000256" key="1">
    <source>
        <dbReference type="ARBA" id="ARBA00008857"/>
    </source>
</evidence>
<dbReference type="GO" id="GO:0003677">
    <property type="term" value="F:DNA binding"/>
    <property type="evidence" value="ECO:0007669"/>
    <property type="project" value="UniProtKB-UniRule"/>
</dbReference>
<evidence type="ECO:0000256" key="4">
    <source>
        <dbReference type="ARBA" id="ARBA00023172"/>
    </source>
</evidence>
<dbReference type="InterPro" id="IPR011010">
    <property type="entry name" value="DNA_brk_join_enz"/>
</dbReference>
<dbReference type="InterPro" id="IPR053876">
    <property type="entry name" value="Phage_int_M"/>
</dbReference>
<organism evidence="8 9">
    <name type="scientific">Vibrio xiamenensis</name>
    <dbReference type="NCBI Taxonomy" id="861298"/>
    <lineage>
        <taxon>Bacteria</taxon>
        <taxon>Pseudomonadati</taxon>
        <taxon>Pseudomonadota</taxon>
        <taxon>Gammaproteobacteria</taxon>
        <taxon>Vibrionales</taxon>
        <taxon>Vibrionaceae</taxon>
        <taxon>Vibrio</taxon>
    </lineage>
</organism>
<dbReference type="PROSITE" id="PS51898">
    <property type="entry name" value="TYR_RECOMBINASE"/>
    <property type="match status" value="1"/>
</dbReference>
<feature type="domain" description="Tyr recombinase" evidence="6">
    <location>
        <begin position="199"/>
        <end position="398"/>
    </location>
</feature>
<sequence length="423" mass="47899">MNDAQLKSLVKKGKQCRVAVGNGLYFRISAQGTPFWIFRYSHGGQRKQMSMSQYGKPPLGMSLSEARERTLELKAMVKRGVDPLVEKNRAKISKLKLVDELANDWLSQTSKHLKNPQIPQRVYSKDISPKLGKLPVEDVNPRDILDVVRQINESGRPTISNDALTYLKQLFNHAIKLGLVRHNPAIAFNVKDAGGIEKSRERVLSLDELETVFQVFRENSDIFTRENLLAVALLVVLATRKGELIAAKWEEFDFTNLVWKLPAERAKNGLGIDIPIPEQCLALFAELFIRANGSEYLFPSRRSSKRRGYISDDTLNHALAKLFGRKVDSKKKPYPNILGEAGIEYFIIHDLRRTCRSLLAENNVPSHVAERCLNHKLRGVEGIYDRYDYFKERKEALELLAIKIAPLAGNPSPEISKVIEALS</sequence>
<evidence type="ECO:0000256" key="2">
    <source>
        <dbReference type="ARBA" id="ARBA00022908"/>
    </source>
</evidence>
<dbReference type="InterPro" id="IPR050808">
    <property type="entry name" value="Phage_Integrase"/>
</dbReference>
<keyword evidence="3 5" id="KW-0238">DNA-binding</keyword>
<dbReference type="GO" id="GO:0006310">
    <property type="term" value="P:DNA recombination"/>
    <property type="evidence" value="ECO:0007669"/>
    <property type="project" value="UniProtKB-KW"/>
</dbReference>
<evidence type="ECO:0000313" key="9">
    <source>
        <dbReference type="Proteomes" id="UP000198854"/>
    </source>
</evidence>
<gene>
    <name evidence="8" type="ORF">SAMN04488136_12774</name>
</gene>
<dbReference type="InterPro" id="IPR044068">
    <property type="entry name" value="CB"/>
</dbReference>
<dbReference type="SUPFAM" id="SSF56349">
    <property type="entry name" value="DNA breaking-rejoining enzymes"/>
    <property type="match status" value="1"/>
</dbReference>
<feature type="domain" description="Core-binding (CB)" evidence="7">
    <location>
        <begin position="96"/>
        <end position="175"/>
    </location>
</feature>
<protein>
    <submittedName>
        <fullName evidence="8">Integrase</fullName>
    </submittedName>
</protein>
<dbReference type="RefSeq" id="WP_093277698.1">
    <property type="nucleotide sequence ID" value="NZ_FNDD01000027.1"/>
</dbReference>
<dbReference type="GO" id="GO:0015074">
    <property type="term" value="P:DNA integration"/>
    <property type="evidence" value="ECO:0007669"/>
    <property type="project" value="UniProtKB-KW"/>
</dbReference>
<dbReference type="AlphaFoldDB" id="A0A1G8EZZ3"/>
<evidence type="ECO:0000259" key="7">
    <source>
        <dbReference type="PROSITE" id="PS51900"/>
    </source>
</evidence>
<dbReference type="PANTHER" id="PTHR30629">
    <property type="entry name" value="PROPHAGE INTEGRASE"/>
    <property type="match status" value="1"/>
</dbReference>
<dbReference type="PANTHER" id="PTHR30629:SF2">
    <property type="entry name" value="PROPHAGE INTEGRASE INTS-RELATED"/>
    <property type="match status" value="1"/>
</dbReference>
<dbReference type="InterPro" id="IPR013762">
    <property type="entry name" value="Integrase-like_cat_sf"/>
</dbReference>
<dbReference type="Pfam" id="PF22022">
    <property type="entry name" value="Phage_int_M"/>
    <property type="match status" value="1"/>
</dbReference>
<keyword evidence="4" id="KW-0233">DNA recombination</keyword>
<keyword evidence="9" id="KW-1185">Reference proteome</keyword>
<dbReference type="InterPro" id="IPR038488">
    <property type="entry name" value="Integrase_DNA-bd_sf"/>
</dbReference>
<dbReference type="EMBL" id="FNDD01000027">
    <property type="protein sequence ID" value="SDH75407.1"/>
    <property type="molecule type" value="Genomic_DNA"/>
</dbReference>